<dbReference type="EMBL" id="LFIW01000282">
    <property type="protein sequence ID" value="KZL87314.1"/>
    <property type="molecule type" value="Genomic_DNA"/>
</dbReference>
<evidence type="ECO:0000313" key="2">
    <source>
        <dbReference type="EMBL" id="KZL87314.1"/>
    </source>
</evidence>
<comment type="caution">
    <text evidence="2">The sequence shown here is derived from an EMBL/GenBank/DDBJ whole genome shotgun (WGS) entry which is preliminary data.</text>
</comment>
<evidence type="ECO:0000256" key="1">
    <source>
        <dbReference type="SAM" id="MobiDB-lite"/>
    </source>
</evidence>
<protein>
    <submittedName>
        <fullName evidence="2">Uncharacterized protein</fullName>
    </submittedName>
</protein>
<dbReference type="AlphaFoldDB" id="A0A161VWZ1"/>
<feature type="compositionally biased region" description="Low complexity" evidence="1">
    <location>
        <begin position="85"/>
        <end position="96"/>
    </location>
</feature>
<feature type="compositionally biased region" description="Polar residues" evidence="1">
    <location>
        <begin position="57"/>
        <end position="74"/>
    </location>
</feature>
<dbReference type="Proteomes" id="UP000076584">
    <property type="component" value="Unassembled WGS sequence"/>
</dbReference>
<evidence type="ECO:0000313" key="3">
    <source>
        <dbReference type="Proteomes" id="UP000076584"/>
    </source>
</evidence>
<feature type="region of interest" description="Disordered" evidence="1">
    <location>
        <begin position="57"/>
        <end position="100"/>
    </location>
</feature>
<keyword evidence="3" id="KW-1185">Reference proteome</keyword>
<sequence>MTILRPTWKMTLRTQGFGQDGTHGRLWEVIAAMEYLLSHFEGWKMFYNDPSQNAEVEASQASSIAFSQPGSQPPTYGRGRRTRQVRPSSPQPSQESRYTEAALPFHARQEYISTISGFQNMGPDCRQLMRVAINNGWKKLD</sequence>
<gene>
    <name evidence="2" type="ORF">CI238_13094</name>
</gene>
<proteinExistence type="predicted"/>
<feature type="non-terminal residue" evidence="2">
    <location>
        <position position="141"/>
    </location>
</feature>
<organism evidence="2 3">
    <name type="scientific">Colletotrichum incanum</name>
    <name type="common">Soybean anthracnose fungus</name>
    <dbReference type="NCBI Taxonomy" id="1573173"/>
    <lineage>
        <taxon>Eukaryota</taxon>
        <taxon>Fungi</taxon>
        <taxon>Dikarya</taxon>
        <taxon>Ascomycota</taxon>
        <taxon>Pezizomycotina</taxon>
        <taxon>Sordariomycetes</taxon>
        <taxon>Hypocreomycetidae</taxon>
        <taxon>Glomerellales</taxon>
        <taxon>Glomerellaceae</taxon>
        <taxon>Colletotrichum</taxon>
        <taxon>Colletotrichum spaethianum species complex</taxon>
    </lineage>
</organism>
<name>A0A161VWZ1_COLIC</name>
<reference evidence="2 3" key="1">
    <citation type="submission" date="2015-06" db="EMBL/GenBank/DDBJ databases">
        <title>Survival trade-offs in plant roots during colonization by closely related pathogenic and mutualistic fungi.</title>
        <authorList>
            <person name="Hacquard S."/>
            <person name="Kracher B."/>
            <person name="Hiruma K."/>
            <person name="Weinman A."/>
            <person name="Muench P."/>
            <person name="Garrido Oter R."/>
            <person name="Ver Loren van Themaat E."/>
            <person name="Dallerey J.-F."/>
            <person name="Damm U."/>
            <person name="Henrissat B."/>
            <person name="Lespinet O."/>
            <person name="Thon M."/>
            <person name="Kemen E."/>
            <person name="McHardy A.C."/>
            <person name="Schulze-Lefert P."/>
            <person name="O'Connell R.J."/>
        </authorList>
    </citation>
    <scope>NUCLEOTIDE SEQUENCE [LARGE SCALE GENOMIC DNA]</scope>
    <source>
        <strain evidence="2 3">MAFF 238704</strain>
    </source>
</reference>
<accession>A0A161VWZ1</accession>